<comment type="caution">
    <text evidence="1">The sequence shown here is derived from an EMBL/GenBank/DDBJ whole genome shotgun (WGS) entry which is preliminary data.</text>
</comment>
<dbReference type="Proteomes" id="UP000265515">
    <property type="component" value="Unassembled WGS sequence"/>
</dbReference>
<dbReference type="OrthoDB" id="513029at2759"/>
<dbReference type="PANTHER" id="PTHR22878">
    <property type="entry name" value="DYNEIN HEAVY CHAIN 6, AXONEMAL-LIKE-RELATED"/>
    <property type="match status" value="1"/>
</dbReference>
<dbReference type="GO" id="GO:0030286">
    <property type="term" value="C:dynein complex"/>
    <property type="evidence" value="ECO:0007669"/>
    <property type="project" value="InterPro"/>
</dbReference>
<dbReference type="GO" id="GO:0045505">
    <property type="term" value="F:dynein intermediate chain binding"/>
    <property type="evidence" value="ECO:0007669"/>
    <property type="project" value="InterPro"/>
</dbReference>
<dbReference type="Gramene" id="GBG66225">
    <property type="protein sequence ID" value="GBG66225"/>
    <property type="gene ID" value="CBR_g57828"/>
</dbReference>
<organism evidence="1 2">
    <name type="scientific">Chara braunii</name>
    <name type="common">Braun's stonewort</name>
    <dbReference type="NCBI Taxonomy" id="69332"/>
    <lineage>
        <taxon>Eukaryota</taxon>
        <taxon>Viridiplantae</taxon>
        <taxon>Streptophyta</taxon>
        <taxon>Charophyceae</taxon>
        <taxon>Charales</taxon>
        <taxon>Characeae</taxon>
        <taxon>Chara</taxon>
    </lineage>
</organism>
<protein>
    <submittedName>
        <fullName evidence="1">Uncharacterized protein</fullName>
    </submittedName>
</protein>
<gene>
    <name evidence="1" type="ORF">CBR_g57828</name>
</gene>
<evidence type="ECO:0000313" key="2">
    <source>
        <dbReference type="Proteomes" id="UP000265515"/>
    </source>
</evidence>
<evidence type="ECO:0000313" key="1">
    <source>
        <dbReference type="EMBL" id="GBG66225.1"/>
    </source>
</evidence>
<dbReference type="STRING" id="69332.A0A388K834"/>
<dbReference type="GO" id="GO:0007018">
    <property type="term" value="P:microtubule-based movement"/>
    <property type="evidence" value="ECO:0007669"/>
    <property type="project" value="InterPro"/>
</dbReference>
<proteinExistence type="predicted"/>
<dbReference type="InterPro" id="IPR026983">
    <property type="entry name" value="DHC"/>
</dbReference>
<keyword evidence="2" id="KW-1185">Reference proteome</keyword>
<accession>A0A388K834</accession>
<dbReference type="EMBL" id="BFEA01000071">
    <property type="protein sequence ID" value="GBG66225.1"/>
    <property type="molecule type" value="Genomic_DNA"/>
</dbReference>
<dbReference type="PANTHER" id="PTHR22878:SF63">
    <property type="entry name" value="DYNEIN AXONEMAL HEAVY CHAIN 10"/>
    <property type="match status" value="1"/>
</dbReference>
<reference evidence="1 2" key="1">
    <citation type="journal article" date="2018" name="Cell">
        <title>The Chara Genome: Secondary Complexity and Implications for Plant Terrestrialization.</title>
        <authorList>
            <person name="Nishiyama T."/>
            <person name="Sakayama H."/>
            <person name="Vries J.D."/>
            <person name="Buschmann H."/>
            <person name="Saint-Marcoux D."/>
            <person name="Ullrich K.K."/>
            <person name="Haas F.B."/>
            <person name="Vanderstraeten L."/>
            <person name="Becker D."/>
            <person name="Lang D."/>
            <person name="Vosolsobe S."/>
            <person name="Rombauts S."/>
            <person name="Wilhelmsson P.K.I."/>
            <person name="Janitza P."/>
            <person name="Kern R."/>
            <person name="Heyl A."/>
            <person name="Rumpler F."/>
            <person name="Villalobos L.I.A.C."/>
            <person name="Clay J.M."/>
            <person name="Skokan R."/>
            <person name="Toyoda A."/>
            <person name="Suzuki Y."/>
            <person name="Kagoshima H."/>
            <person name="Schijlen E."/>
            <person name="Tajeshwar N."/>
            <person name="Catarino B."/>
            <person name="Hetherington A.J."/>
            <person name="Saltykova A."/>
            <person name="Bonnot C."/>
            <person name="Breuninger H."/>
            <person name="Symeonidi A."/>
            <person name="Radhakrishnan G.V."/>
            <person name="Van Nieuwerburgh F."/>
            <person name="Deforce D."/>
            <person name="Chang C."/>
            <person name="Karol K.G."/>
            <person name="Hedrich R."/>
            <person name="Ulvskov P."/>
            <person name="Glockner G."/>
            <person name="Delwiche C.F."/>
            <person name="Petrasek J."/>
            <person name="Van de Peer Y."/>
            <person name="Friml J."/>
            <person name="Beilby M."/>
            <person name="Dolan L."/>
            <person name="Kohara Y."/>
            <person name="Sugano S."/>
            <person name="Fujiyama A."/>
            <person name="Delaux P.-M."/>
            <person name="Quint M."/>
            <person name="TheiBen G."/>
            <person name="Hagemann M."/>
            <person name="Harholt J."/>
            <person name="Dunand C."/>
            <person name="Zachgo S."/>
            <person name="Langdale J."/>
            <person name="Maumus F."/>
            <person name="Straeten D.V.D."/>
            <person name="Gould S.B."/>
            <person name="Rensing S.A."/>
        </authorList>
    </citation>
    <scope>NUCLEOTIDE SEQUENCE [LARGE SCALE GENOMIC DNA]</scope>
    <source>
        <strain evidence="1 2">S276</strain>
    </source>
</reference>
<name>A0A388K834_CHABU</name>
<sequence>MIFYGDVPFNLALCQVRNTVESTKPFVRWMDGTCIETPEQRVNGEDEEPFVFSFYADVSANPQIIKAMLILNHMLHKAVSGVNRFIENWRKHQHLWKQDKTTILDKFAAKNPSCAEFEDRLSKYAKVASDIWALPKDKDVEFLRISSHQLAAAVRDEARGWVNAIGASMALLDAQRVKDVQSKMDKLDADLNRDVALTVGAVYPAGVWAARQQAARLRQPEMEVGRTLSVQEPAN</sequence>
<dbReference type="AlphaFoldDB" id="A0A388K834"/>
<dbReference type="GO" id="GO:0051959">
    <property type="term" value="F:dynein light intermediate chain binding"/>
    <property type="evidence" value="ECO:0007669"/>
    <property type="project" value="InterPro"/>
</dbReference>